<name>A0A0H5QS88_9EUKA</name>
<dbReference type="EMBL" id="HACM01004441">
    <property type="protein sequence ID" value="CRZ04883.1"/>
    <property type="molecule type" value="Transcribed_RNA"/>
</dbReference>
<proteinExistence type="predicted"/>
<sequence>MTSVMSLETNALPYAEGHSYDSNDDDALLKSFWDLVPEIADLFRNSTTVKLGIVIDSEEEWKCVAVNDESNQVVDAVSMPSMAASIRTLSTPVPAATTVKNAVRTPEQKRAEIMALWKGDSRYQDLIDCDTLIVVDDNDADNVEESPQASMMFEDFAQQYFATTKGGLLSPAVSSLARARHETKLGKSLLCKNVDPVNLRYCNATSYWRQH</sequence>
<dbReference type="AlphaFoldDB" id="A0A0H5QS88"/>
<accession>A0A0H5QS88</accession>
<evidence type="ECO:0000313" key="1">
    <source>
        <dbReference type="EMBL" id="CRZ04883.1"/>
    </source>
</evidence>
<reference evidence="1" key="1">
    <citation type="submission" date="2015-04" db="EMBL/GenBank/DDBJ databases">
        <title>The genome sequence of the plant pathogenic Rhizarian Plasmodiophora brassicae reveals insights in its biotrophic life cycle and the origin of chitin synthesis.</title>
        <authorList>
            <person name="Schwelm A."/>
            <person name="Fogelqvist J."/>
            <person name="Knaust A."/>
            <person name="Julke S."/>
            <person name="Lilja T."/>
            <person name="Dhandapani V."/>
            <person name="Bonilla-Rosso G."/>
            <person name="Karlsson M."/>
            <person name="Shevchenko A."/>
            <person name="Choi S.R."/>
            <person name="Kim H.G."/>
            <person name="Park J.Y."/>
            <person name="Lim Y.P."/>
            <person name="Ludwig-Muller J."/>
            <person name="Dixelius C."/>
        </authorList>
    </citation>
    <scope>NUCLEOTIDE SEQUENCE</scope>
    <source>
        <tissue evidence="1">Potato root galls</tissue>
    </source>
</reference>
<organism evidence="1">
    <name type="scientific">Spongospora subterranea</name>
    <dbReference type="NCBI Taxonomy" id="70186"/>
    <lineage>
        <taxon>Eukaryota</taxon>
        <taxon>Sar</taxon>
        <taxon>Rhizaria</taxon>
        <taxon>Endomyxa</taxon>
        <taxon>Phytomyxea</taxon>
        <taxon>Plasmodiophorida</taxon>
        <taxon>Plasmodiophoridae</taxon>
        <taxon>Spongospora</taxon>
    </lineage>
</organism>
<protein>
    <submittedName>
        <fullName evidence="1">Uncharacterized protein</fullName>
    </submittedName>
</protein>